<reference evidence="2 3" key="1">
    <citation type="submission" date="2018-06" db="EMBL/GenBank/DDBJ databases">
        <authorList>
            <consortium name="Pathogen Informatics"/>
            <person name="Doyle S."/>
        </authorList>
    </citation>
    <scope>NUCLEOTIDE SEQUENCE [LARGE SCALE GENOMIC DNA]</scope>
    <source>
        <strain evidence="2 3">NCTC10684</strain>
    </source>
</reference>
<evidence type="ECO:0000313" key="3">
    <source>
        <dbReference type="Proteomes" id="UP000254701"/>
    </source>
</evidence>
<gene>
    <name evidence="2" type="ORF">NCTC10684_05222</name>
</gene>
<organism evidence="2 3">
    <name type="scientific">Aminobacter aminovorans</name>
    <name type="common">Chelatobacter heintzii</name>
    <dbReference type="NCBI Taxonomy" id="83263"/>
    <lineage>
        <taxon>Bacteria</taxon>
        <taxon>Pseudomonadati</taxon>
        <taxon>Pseudomonadota</taxon>
        <taxon>Alphaproteobacteria</taxon>
        <taxon>Hyphomicrobiales</taxon>
        <taxon>Phyllobacteriaceae</taxon>
        <taxon>Aminobacter</taxon>
    </lineage>
</organism>
<evidence type="ECO:0000256" key="1">
    <source>
        <dbReference type="SAM" id="MobiDB-lite"/>
    </source>
</evidence>
<sequence>MGTLSTKLAESTVEDVVMQTQERGPTELESL</sequence>
<dbReference type="Proteomes" id="UP000254701">
    <property type="component" value="Unassembled WGS sequence"/>
</dbReference>
<protein>
    <submittedName>
        <fullName evidence="2">Uncharacterized protein</fullName>
    </submittedName>
</protein>
<proteinExistence type="predicted"/>
<dbReference type="EMBL" id="UFSM01000002">
    <property type="protein sequence ID" value="SUY28604.1"/>
    <property type="molecule type" value="Genomic_DNA"/>
</dbReference>
<feature type="region of interest" description="Disordered" evidence="1">
    <location>
        <begin position="1"/>
        <end position="31"/>
    </location>
</feature>
<accession>A0A381IMH1</accession>
<evidence type="ECO:0000313" key="2">
    <source>
        <dbReference type="EMBL" id="SUY28604.1"/>
    </source>
</evidence>
<name>A0A381IMH1_AMIAI</name>
<dbReference type="AlphaFoldDB" id="A0A381IMH1"/>